<dbReference type="PROSITE" id="PS51819">
    <property type="entry name" value="VOC"/>
    <property type="match status" value="1"/>
</dbReference>
<dbReference type="RefSeq" id="WP_147180407.1">
    <property type="nucleotide sequence ID" value="NZ_BJZP01000010.1"/>
</dbReference>
<name>A0A512HJ07_9HYPH</name>
<evidence type="ECO:0000259" key="1">
    <source>
        <dbReference type="PROSITE" id="PS51819"/>
    </source>
</evidence>
<dbReference type="InterPro" id="IPR026275">
    <property type="entry name" value="Glyoxalase/dOase/EhpR"/>
</dbReference>
<dbReference type="InterPro" id="IPR037523">
    <property type="entry name" value="VOC_core"/>
</dbReference>
<dbReference type="Gene3D" id="3.30.720.120">
    <property type="match status" value="1"/>
</dbReference>
<dbReference type="Gene3D" id="3.30.720.110">
    <property type="match status" value="1"/>
</dbReference>
<dbReference type="InterPro" id="IPR029068">
    <property type="entry name" value="Glyas_Bleomycin-R_OHBP_Dase"/>
</dbReference>
<comment type="caution">
    <text evidence="2">The sequence shown here is derived from an EMBL/GenBank/DDBJ whole genome shotgun (WGS) entry which is preliminary data.</text>
</comment>
<reference evidence="2 3" key="1">
    <citation type="submission" date="2019-07" db="EMBL/GenBank/DDBJ databases">
        <title>Whole genome shotgun sequence of Rhizobium naphthalenivorans NBRC 107585.</title>
        <authorList>
            <person name="Hosoyama A."/>
            <person name="Uohara A."/>
            <person name="Ohji S."/>
            <person name="Ichikawa N."/>
        </authorList>
    </citation>
    <scope>NUCLEOTIDE SEQUENCE [LARGE SCALE GENOMIC DNA]</scope>
    <source>
        <strain evidence="2 3">NBRC 107585</strain>
    </source>
</reference>
<dbReference type="PANTHER" id="PTHR36503">
    <property type="entry name" value="BLR2520 PROTEIN"/>
    <property type="match status" value="1"/>
</dbReference>
<dbReference type="EMBL" id="BJZP01000010">
    <property type="protein sequence ID" value="GEO85431.1"/>
    <property type="molecule type" value="Genomic_DNA"/>
</dbReference>
<feature type="domain" description="VOC" evidence="1">
    <location>
        <begin position="2"/>
        <end position="119"/>
    </location>
</feature>
<dbReference type="PIRSF" id="PIRSF039020">
    <property type="entry name" value="EhpR"/>
    <property type="match status" value="1"/>
</dbReference>
<organism evidence="2 3">
    <name type="scientific">Ciceribacter naphthalenivorans</name>
    <dbReference type="NCBI Taxonomy" id="1118451"/>
    <lineage>
        <taxon>Bacteria</taxon>
        <taxon>Pseudomonadati</taxon>
        <taxon>Pseudomonadota</taxon>
        <taxon>Alphaproteobacteria</taxon>
        <taxon>Hyphomicrobiales</taxon>
        <taxon>Rhizobiaceae</taxon>
        <taxon>Ciceribacter</taxon>
    </lineage>
</organism>
<keyword evidence="3" id="KW-1185">Reference proteome</keyword>
<proteinExistence type="predicted"/>
<dbReference type="OrthoDB" id="9806945at2"/>
<protein>
    <submittedName>
        <fullName evidence="2">Drug:proton antiporter</fullName>
    </submittedName>
</protein>
<dbReference type="SUPFAM" id="SSF54593">
    <property type="entry name" value="Glyoxalase/Bleomycin resistance protein/Dihydroxybiphenyl dioxygenase"/>
    <property type="match status" value="1"/>
</dbReference>
<sequence length="121" mass="13201">MTPNLIILYVDDPDRSAAFYESLLGARPVERSPAFAMFIFPGGIKLGLWSRKAVEPVVAGGTGAFEIDVPLSNAAEVDAVFARLSTAGHTILLTPTDMEFGRNFVVADPDHHRIRFYNPPV</sequence>
<dbReference type="Pfam" id="PF00903">
    <property type="entry name" value="Glyoxalase"/>
    <property type="match status" value="1"/>
</dbReference>
<dbReference type="Proteomes" id="UP000321717">
    <property type="component" value="Unassembled WGS sequence"/>
</dbReference>
<gene>
    <name evidence="2" type="ORF">RNA01_23630</name>
</gene>
<evidence type="ECO:0000313" key="3">
    <source>
        <dbReference type="Proteomes" id="UP000321717"/>
    </source>
</evidence>
<dbReference type="PANTHER" id="PTHR36503:SF3">
    <property type="entry name" value="BLR0126 PROTEIN"/>
    <property type="match status" value="1"/>
</dbReference>
<dbReference type="InterPro" id="IPR004360">
    <property type="entry name" value="Glyas_Fos-R_dOase_dom"/>
</dbReference>
<evidence type="ECO:0000313" key="2">
    <source>
        <dbReference type="EMBL" id="GEO85431.1"/>
    </source>
</evidence>
<dbReference type="AlphaFoldDB" id="A0A512HJ07"/>
<accession>A0A512HJ07</accession>